<keyword evidence="2" id="KW-1133">Transmembrane helix</keyword>
<comment type="caution">
    <text evidence="3">The sequence shown here is derived from an EMBL/GenBank/DDBJ whole genome shotgun (WGS) entry which is preliminary data.</text>
</comment>
<dbReference type="EMBL" id="JBHRVV010000001">
    <property type="protein sequence ID" value="MFC3456759.1"/>
    <property type="molecule type" value="Genomic_DNA"/>
</dbReference>
<protein>
    <submittedName>
        <fullName evidence="3">DUF58 domain-containing protein</fullName>
    </submittedName>
</protein>
<dbReference type="Proteomes" id="UP001595665">
    <property type="component" value="Unassembled WGS sequence"/>
</dbReference>
<keyword evidence="4" id="KW-1185">Reference proteome</keyword>
<proteinExistence type="predicted"/>
<evidence type="ECO:0000313" key="4">
    <source>
        <dbReference type="Proteomes" id="UP001595665"/>
    </source>
</evidence>
<sequence length="374" mass="39004">MGSDMAQASAGSSAGSAAESAAKPATGSATGSATESATDPAAGWLARKLGARRHGLRDAGALVLGQRRIYILPTGPGLGFGALILVLLVGSINYNLGLGYALTFMALSCALVDMVLTWRNLAYLVLSPGRASSVFAGQEAPFDLLLTNPGPRARYAIRIDLAGAGEERHVADVPASSSTGVRIAVPAGARGWLAAPRLVLSTRFPLGLFRAWAYWHPQAQALVYPFPEEGAPPLPLPRTGGARSDGAGQPGSDDFAGVRAYQPGDPLRRLAWRQIARLDPSEGGQLATKHFEGGARDELVLDLAALPPREDLELRLSRMTRWVLEAEGRALPYAFRLGAHAFDAGLGAAHQAACLRALALYGRGDDNGGSGSAP</sequence>
<keyword evidence="2" id="KW-0472">Membrane</keyword>
<gene>
    <name evidence="3" type="ORF">ACFOPH_00640</name>
</gene>
<dbReference type="PANTHER" id="PTHR34351">
    <property type="entry name" value="SLR1927 PROTEIN-RELATED"/>
    <property type="match status" value="1"/>
</dbReference>
<evidence type="ECO:0000256" key="2">
    <source>
        <dbReference type="SAM" id="Phobius"/>
    </source>
</evidence>
<feature type="region of interest" description="Disordered" evidence="1">
    <location>
        <begin position="1"/>
        <end position="36"/>
    </location>
</feature>
<dbReference type="PANTHER" id="PTHR34351:SF1">
    <property type="entry name" value="SLR1927 PROTEIN"/>
    <property type="match status" value="1"/>
</dbReference>
<feature type="region of interest" description="Disordered" evidence="1">
    <location>
        <begin position="233"/>
        <end position="258"/>
    </location>
</feature>
<dbReference type="RefSeq" id="WP_379732829.1">
    <property type="nucleotide sequence ID" value="NZ_JBHRVV010000001.1"/>
</dbReference>
<name>A0ABV7PC87_9BURK</name>
<evidence type="ECO:0000256" key="1">
    <source>
        <dbReference type="SAM" id="MobiDB-lite"/>
    </source>
</evidence>
<feature type="compositionally biased region" description="Low complexity" evidence="1">
    <location>
        <begin position="1"/>
        <end position="29"/>
    </location>
</feature>
<feature type="transmembrane region" description="Helical" evidence="2">
    <location>
        <begin position="98"/>
        <end position="118"/>
    </location>
</feature>
<accession>A0ABV7PC87</accession>
<evidence type="ECO:0000313" key="3">
    <source>
        <dbReference type="EMBL" id="MFC3456759.1"/>
    </source>
</evidence>
<keyword evidence="2" id="KW-0812">Transmembrane</keyword>
<feature type="transmembrane region" description="Helical" evidence="2">
    <location>
        <begin position="69"/>
        <end position="92"/>
    </location>
</feature>
<organism evidence="3 4">
    <name type="scientific">Massilia haematophila</name>
    <dbReference type="NCBI Taxonomy" id="457923"/>
    <lineage>
        <taxon>Bacteria</taxon>
        <taxon>Pseudomonadati</taxon>
        <taxon>Pseudomonadota</taxon>
        <taxon>Betaproteobacteria</taxon>
        <taxon>Burkholderiales</taxon>
        <taxon>Oxalobacteraceae</taxon>
        <taxon>Telluria group</taxon>
        <taxon>Massilia</taxon>
    </lineage>
</organism>
<reference evidence="4" key="1">
    <citation type="journal article" date="2019" name="Int. J. Syst. Evol. Microbiol.">
        <title>The Global Catalogue of Microorganisms (GCM) 10K type strain sequencing project: providing services to taxonomists for standard genome sequencing and annotation.</title>
        <authorList>
            <consortium name="The Broad Institute Genomics Platform"/>
            <consortium name="The Broad Institute Genome Sequencing Center for Infectious Disease"/>
            <person name="Wu L."/>
            <person name="Ma J."/>
        </authorList>
    </citation>
    <scope>NUCLEOTIDE SEQUENCE [LARGE SCALE GENOMIC DNA]</scope>
    <source>
        <strain evidence="4">CCM 7480</strain>
    </source>
</reference>